<dbReference type="OrthoDB" id="116396at2"/>
<feature type="domain" description="CYTH" evidence="1">
    <location>
        <begin position="8"/>
        <end position="173"/>
    </location>
</feature>
<dbReference type="Gene3D" id="2.40.320.10">
    <property type="entry name" value="Hypothetical Protein Pfu-838710-001"/>
    <property type="match status" value="1"/>
</dbReference>
<proteinExistence type="predicted"/>
<dbReference type="STRING" id="869279.SE15_01855"/>
<protein>
    <recommendedName>
        <fullName evidence="1">CYTH domain-containing protein</fullName>
    </recommendedName>
</protein>
<keyword evidence="3" id="KW-1185">Reference proteome</keyword>
<accession>A0A0P6YMJ5</accession>
<evidence type="ECO:0000259" key="1">
    <source>
        <dbReference type="PROSITE" id="PS51707"/>
    </source>
</evidence>
<reference evidence="2 3" key="1">
    <citation type="submission" date="2015-07" db="EMBL/GenBank/DDBJ databases">
        <title>Whole genome sequence of Thermanaerothrix daxensis DSM 23592.</title>
        <authorList>
            <person name="Hemp J."/>
            <person name="Ward L.M."/>
            <person name="Pace L.A."/>
            <person name="Fischer W.W."/>
        </authorList>
    </citation>
    <scope>NUCLEOTIDE SEQUENCE [LARGE SCALE GENOMIC DNA]</scope>
    <source>
        <strain evidence="2 3">GNS-1</strain>
    </source>
</reference>
<comment type="caution">
    <text evidence="2">The sequence shown here is derived from an EMBL/GenBank/DDBJ whole genome shotgun (WGS) entry which is preliminary data.</text>
</comment>
<dbReference type="PANTHER" id="PTHR21028:SF2">
    <property type="entry name" value="CYTH DOMAIN-CONTAINING PROTEIN"/>
    <property type="match status" value="1"/>
</dbReference>
<dbReference type="InterPro" id="IPR033469">
    <property type="entry name" value="CYTH-like_dom_sf"/>
</dbReference>
<dbReference type="CDD" id="cd07890">
    <property type="entry name" value="CYTH-like_AC_IV-like"/>
    <property type="match status" value="1"/>
</dbReference>
<sequence length="208" mass="23763">MKNTLHLEEEIEVKFYLSRPARLHQRLQALGARQVEPRQYELNLRFDFPDRHLTREHRVLRLRQAHQATLTYKGPTQPDAPVSMRQEIEVGVSDFETTRHLLEALGLEVSIIYEKWRTTYQLGQVEIVVDEMPYGVFCEIEGPDAATIETTAHQLGLDWTARVRQSYLALFETLKQRLGLSAPHLTFEALGGVCVSAADLGVRPADVD</sequence>
<evidence type="ECO:0000313" key="2">
    <source>
        <dbReference type="EMBL" id="KPL83971.1"/>
    </source>
</evidence>
<dbReference type="AlphaFoldDB" id="A0A0P6YMJ5"/>
<name>A0A0P6YMJ5_9CHLR</name>
<dbReference type="PANTHER" id="PTHR21028">
    <property type="entry name" value="SI:CH211-156B7.4"/>
    <property type="match status" value="1"/>
</dbReference>
<dbReference type="SUPFAM" id="SSF55154">
    <property type="entry name" value="CYTH-like phosphatases"/>
    <property type="match status" value="1"/>
</dbReference>
<dbReference type="InterPro" id="IPR023577">
    <property type="entry name" value="CYTH_domain"/>
</dbReference>
<dbReference type="Pfam" id="PF01928">
    <property type="entry name" value="CYTH"/>
    <property type="match status" value="1"/>
</dbReference>
<organism evidence="2 3">
    <name type="scientific">Thermanaerothrix daxensis</name>
    <dbReference type="NCBI Taxonomy" id="869279"/>
    <lineage>
        <taxon>Bacteria</taxon>
        <taxon>Bacillati</taxon>
        <taxon>Chloroflexota</taxon>
        <taxon>Anaerolineae</taxon>
        <taxon>Anaerolineales</taxon>
        <taxon>Anaerolineaceae</taxon>
        <taxon>Thermanaerothrix</taxon>
    </lineage>
</organism>
<dbReference type="InterPro" id="IPR008173">
    <property type="entry name" value="Adenylyl_cyclase_CyaB"/>
</dbReference>
<dbReference type="PROSITE" id="PS51707">
    <property type="entry name" value="CYTH"/>
    <property type="match status" value="1"/>
</dbReference>
<dbReference type="Proteomes" id="UP000050544">
    <property type="component" value="Unassembled WGS sequence"/>
</dbReference>
<evidence type="ECO:0000313" key="3">
    <source>
        <dbReference type="Proteomes" id="UP000050544"/>
    </source>
</evidence>
<dbReference type="NCBIfam" id="TIGR00318">
    <property type="entry name" value="cyaB"/>
    <property type="match status" value="1"/>
</dbReference>
<gene>
    <name evidence="2" type="ORF">SE15_01855</name>
</gene>
<dbReference type="EMBL" id="LGKO01000002">
    <property type="protein sequence ID" value="KPL83971.1"/>
    <property type="molecule type" value="Genomic_DNA"/>
</dbReference>
<dbReference type="SMART" id="SM01118">
    <property type="entry name" value="CYTH"/>
    <property type="match status" value="1"/>
</dbReference>
<dbReference type="RefSeq" id="WP_054520396.1">
    <property type="nucleotide sequence ID" value="NZ_LGKO01000002.1"/>
</dbReference>